<reference evidence="2 3" key="1">
    <citation type="submission" date="2018-12" db="EMBL/GenBank/DDBJ databases">
        <authorList>
            <person name="Tiukova I."/>
            <person name="Dainat J."/>
        </authorList>
    </citation>
    <scope>NUCLEOTIDE SEQUENCE [LARGE SCALE GENOMIC DNA]</scope>
</reference>
<evidence type="ECO:0000313" key="2">
    <source>
        <dbReference type="EMBL" id="VEU22132.1"/>
    </source>
</evidence>
<feature type="compositionally biased region" description="Polar residues" evidence="1">
    <location>
        <begin position="71"/>
        <end position="86"/>
    </location>
</feature>
<organism evidence="2 3">
    <name type="scientific">Brettanomyces naardenensis</name>
    <name type="common">Yeast</name>
    <dbReference type="NCBI Taxonomy" id="13370"/>
    <lineage>
        <taxon>Eukaryota</taxon>
        <taxon>Fungi</taxon>
        <taxon>Dikarya</taxon>
        <taxon>Ascomycota</taxon>
        <taxon>Saccharomycotina</taxon>
        <taxon>Pichiomycetes</taxon>
        <taxon>Pichiales</taxon>
        <taxon>Pichiaceae</taxon>
        <taxon>Brettanomyces</taxon>
    </lineage>
</organism>
<dbReference type="OrthoDB" id="5407351at2759"/>
<dbReference type="Proteomes" id="UP000290900">
    <property type="component" value="Unassembled WGS sequence"/>
</dbReference>
<proteinExistence type="predicted"/>
<protein>
    <submittedName>
        <fullName evidence="2">DEKNAAC103161</fullName>
    </submittedName>
</protein>
<gene>
    <name evidence="2" type="ORF">BRENAR_LOCUS2864</name>
</gene>
<evidence type="ECO:0000313" key="3">
    <source>
        <dbReference type="Proteomes" id="UP000290900"/>
    </source>
</evidence>
<dbReference type="AlphaFoldDB" id="A0A448YMH0"/>
<dbReference type="GO" id="GO:0005777">
    <property type="term" value="C:peroxisome"/>
    <property type="evidence" value="ECO:0007669"/>
    <property type="project" value="UniProtKB-SubCell"/>
</dbReference>
<keyword evidence="3" id="KW-1185">Reference proteome</keyword>
<feature type="compositionally biased region" description="Low complexity" evidence="1">
    <location>
        <begin position="95"/>
        <end position="117"/>
    </location>
</feature>
<feature type="region of interest" description="Disordered" evidence="1">
    <location>
        <begin position="69"/>
        <end position="117"/>
    </location>
</feature>
<sequence length="356" mass="40171">MSFLDPASCAGNNAINKFNARANLDTSLNNQLQSNGSSSQKQQGTSFNKLNRVNPTLQNEFNRFGREESFNESVNSFGQQGQQSRLGPQGRLAYQGQVAQQGQFAPQGQPAQQAHGQQRWISDFQNLNINDQQRQQMMNQPGKASQWSMEFNSMEQSQIRAQNSDNFQIEASRIRSQISSIPQPSLGLGYGGMYRQNNENQVNQVNQVNRETSQPDFDSAFNEVEQQLRETPVEETKKGDAPMMENDKIKFAEIAQSVFNTMNSSTGNVSKETNDKFKQSKFLDLMGRISKREVEINDQNDKFVDSQGHDIRDDLADPLKDLREEDLRGMGPFESAKVVHEKIGDHLTSSAWETTL</sequence>
<dbReference type="EMBL" id="CAACVR010000018">
    <property type="protein sequence ID" value="VEU22132.1"/>
    <property type="molecule type" value="Genomic_DNA"/>
</dbReference>
<evidence type="ECO:0000256" key="1">
    <source>
        <dbReference type="SAM" id="MobiDB-lite"/>
    </source>
</evidence>
<dbReference type="STRING" id="13370.A0A448YMH0"/>
<dbReference type="Gene3D" id="6.10.280.230">
    <property type="match status" value="1"/>
</dbReference>
<feature type="compositionally biased region" description="Low complexity" evidence="1">
    <location>
        <begin position="29"/>
        <end position="46"/>
    </location>
</feature>
<name>A0A448YMH0_BRENA</name>
<accession>A0A448YMH0</accession>
<feature type="region of interest" description="Disordered" evidence="1">
    <location>
        <begin position="29"/>
        <end position="55"/>
    </location>
</feature>
<dbReference type="InParanoid" id="A0A448YMH0"/>